<feature type="transmembrane region" description="Helical" evidence="10">
    <location>
        <begin position="175"/>
        <end position="200"/>
    </location>
</feature>
<evidence type="ECO:0000313" key="12">
    <source>
        <dbReference type="EMBL" id="GAA4177420.1"/>
    </source>
</evidence>
<dbReference type="PANTHER" id="PTHR11795:SF449">
    <property type="entry name" value="BRANCHED-CHAIN AMINO ACID TRANSPORT PERMEASE PROTEIN LIVH-RELATED"/>
    <property type="match status" value="1"/>
</dbReference>
<evidence type="ECO:0000256" key="10">
    <source>
        <dbReference type="SAM" id="Phobius"/>
    </source>
</evidence>
<feature type="transmembrane region" description="Helical" evidence="10">
    <location>
        <begin position="363"/>
        <end position="383"/>
    </location>
</feature>
<evidence type="ECO:0000256" key="1">
    <source>
        <dbReference type="ARBA" id="ARBA00004651"/>
    </source>
</evidence>
<evidence type="ECO:0000256" key="4">
    <source>
        <dbReference type="ARBA" id="ARBA00022692"/>
    </source>
</evidence>
<accession>A0ABP8A478</accession>
<comment type="similarity">
    <text evidence="8">Belongs to the binding-protein-dependent transport system permease family. LivHM subfamily.</text>
</comment>
<keyword evidence="5" id="KW-0029">Amino-acid transport</keyword>
<comment type="caution">
    <text evidence="12">The sequence shown here is derived from an EMBL/GenBank/DDBJ whole genome shotgun (WGS) entry which is preliminary data.</text>
</comment>
<feature type="transmembrane region" description="Helical" evidence="10">
    <location>
        <begin position="262"/>
        <end position="283"/>
    </location>
</feature>
<dbReference type="Proteomes" id="UP001501079">
    <property type="component" value="Unassembled WGS sequence"/>
</dbReference>
<keyword evidence="11" id="KW-0732">Signal</keyword>
<feature type="transmembrane region" description="Helical" evidence="10">
    <location>
        <begin position="389"/>
        <end position="406"/>
    </location>
</feature>
<comment type="subcellular location">
    <subcellularLocation>
        <location evidence="1">Cell membrane</location>
        <topology evidence="1">Multi-pass membrane protein</topology>
    </subcellularLocation>
</comment>
<reference evidence="13" key="1">
    <citation type="journal article" date="2019" name="Int. J. Syst. Evol. Microbiol.">
        <title>The Global Catalogue of Microorganisms (GCM) 10K type strain sequencing project: providing services to taxonomists for standard genome sequencing and annotation.</title>
        <authorList>
            <consortium name="The Broad Institute Genomics Platform"/>
            <consortium name="The Broad Institute Genome Sequencing Center for Infectious Disease"/>
            <person name="Wu L."/>
            <person name="Ma J."/>
        </authorList>
    </citation>
    <scope>NUCLEOTIDE SEQUENCE [LARGE SCALE GENOMIC DNA]</scope>
    <source>
        <strain evidence="13">JCM 17591</strain>
    </source>
</reference>
<evidence type="ECO:0000256" key="7">
    <source>
        <dbReference type="ARBA" id="ARBA00023136"/>
    </source>
</evidence>
<dbReference type="PROSITE" id="PS51318">
    <property type="entry name" value="TAT"/>
    <property type="match status" value="1"/>
</dbReference>
<dbReference type="CDD" id="cd06582">
    <property type="entry name" value="TM_PBP1_LivH_like"/>
    <property type="match status" value="1"/>
</dbReference>
<feature type="chain" id="PRO_5045749183" description="Branched-chain amino acid ABC transporter permease" evidence="11">
    <location>
        <begin position="35"/>
        <end position="462"/>
    </location>
</feature>
<evidence type="ECO:0000256" key="5">
    <source>
        <dbReference type="ARBA" id="ARBA00022970"/>
    </source>
</evidence>
<feature type="transmembrane region" description="Helical" evidence="10">
    <location>
        <begin position="436"/>
        <end position="455"/>
    </location>
</feature>
<feature type="transmembrane region" description="Helical" evidence="10">
    <location>
        <begin position="230"/>
        <end position="250"/>
    </location>
</feature>
<feature type="signal peptide" evidence="11">
    <location>
        <begin position="1"/>
        <end position="34"/>
    </location>
</feature>
<dbReference type="EMBL" id="BAABBW010000004">
    <property type="protein sequence ID" value="GAA4177420.1"/>
    <property type="molecule type" value="Genomic_DNA"/>
</dbReference>
<dbReference type="InterPro" id="IPR001851">
    <property type="entry name" value="ABC_transp_permease"/>
</dbReference>
<feature type="compositionally biased region" description="Low complexity" evidence="9">
    <location>
        <begin position="148"/>
        <end position="160"/>
    </location>
</feature>
<evidence type="ECO:0000256" key="11">
    <source>
        <dbReference type="SAM" id="SignalP"/>
    </source>
</evidence>
<keyword evidence="7 10" id="KW-0472">Membrane</keyword>
<organism evidence="12 13">
    <name type="scientific">Gryllotalpicola koreensis</name>
    <dbReference type="NCBI Taxonomy" id="993086"/>
    <lineage>
        <taxon>Bacteria</taxon>
        <taxon>Bacillati</taxon>
        <taxon>Actinomycetota</taxon>
        <taxon>Actinomycetes</taxon>
        <taxon>Micrococcales</taxon>
        <taxon>Microbacteriaceae</taxon>
        <taxon>Gryllotalpicola</taxon>
    </lineage>
</organism>
<evidence type="ECO:0000256" key="3">
    <source>
        <dbReference type="ARBA" id="ARBA00022475"/>
    </source>
</evidence>
<keyword evidence="4 10" id="KW-0812">Transmembrane</keyword>
<keyword evidence="2" id="KW-0813">Transport</keyword>
<sequence length="462" mass="47409">MPTTRRRLVRAATTIAAAVGVLLTVGLAVSPAAAASAPIDPATAKESILVVARDNSTPPAKPLPGIPVQVKNDSFDVTVATGADGRVEVGLPGPGTYQVILDVSKVPAGLKLPSALKPERSVEVDEGNKQVLANYLFISATAAQTHETTTPSPGATATPSKGGGSSASADFGRRIWPALATGLIFGLLLALASIGVSLIYGTTGLNNFAHGELVTFGGLMAYTFTSLAHLPGWLGIIIATVLGGAFGYVQDLGLWRPLRRKRVALIPLMIVSIGLSLAVRYVYQIIYGPGTLLLPQDSSAALSIGPVRLTSANLAAAVIAIVVLLGVAWLLTNTRIGKATRAVSDNRALAAASGIDVESVIRIVWTAGGALAGLAGALLAYYQTVQWDSGAQILLAIFAAVTLGGLGTAYGALVGSLVIGLFINVSAIWLPANLKFVAALIAMIVILLVRPQGILGKKDRIG</sequence>
<dbReference type="InterPro" id="IPR006311">
    <property type="entry name" value="TAT_signal"/>
</dbReference>
<evidence type="ECO:0000256" key="9">
    <source>
        <dbReference type="SAM" id="MobiDB-lite"/>
    </source>
</evidence>
<dbReference type="Pfam" id="PF02653">
    <property type="entry name" value="BPD_transp_2"/>
    <property type="match status" value="1"/>
</dbReference>
<evidence type="ECO:0000256" key="2">
    <source>
        <dbReference type="ARBA" id="ARBA00022448"/>
    </source>
</evidence>
<keyword evidence="13" id="KW-1185">Reference proteome</keyword>
<evidence type="ECO:0000256" key="8">
    <source>
        <dbReference type="ARBA" id="ARBA00037998"/>
    </source>
</evidence>
<feature type="transmembrane region" description="Helical" evidence="10">
    <location>
        <begin position="312"/>
        <end position="331"/>
    </location>
</feature>
<evidence type="ECO:0008006" key="14">
    <source>
        <dbReference type="Google" id="ProtNLM"/>
    </source>
</evidence>
<proteinExistence type="inferred from homology"/>
<keyword evidence="6 10" id="KW-1133">Transmembrane helix</keyword>
<protein>
    <recommendedName>
        <fullName evidence="14">Branched-chain amino acid ABC transporter permease</fullName>
    </recommendedName>
</protein>
<name>A0ABP8A478_9MICO</name>
<evidence type="ECO:0000256" key="6">
    <source>
        <dbReference type="ARBA" id="ARBA00022989"/>
    </source>
</evidence>
<keyword evidence="3" id="KW-1003">Cell membrane</keyword>
<gene>
    <name evidence="12" type="ORF">GCM10022287_26250</name>
</gene>
<dbReference type="PANTHER" id="PTHR11795">
    <property type="entry name" value="BRANCHED-CHAIN AMINO ACID TRANSPORT SYSTEM PERMEASE PROTEIN LIVH"/>
    <property type="match status" value="1"/>
</dbReference>
<evidence type="ECO:0000313" key="13">
    <source>
        <dbReference type="Proteomes" id="UP001501079"/>
    </source>
</evidence>
<dbReference type="InterPro" id="IPR052157">
    <property type="entry name" value="BCAA_transport_permease"/>
</dbReference>
<dbReference type="RefSeq" id="WP_344755130.1">
    <property type="nucleotide sequence ID" value="NZ_BAABBW010000004.1"/>
</dbReference>
<feature type="region of interest" description="Disordered" evidence="9">
    <location>
        <begin position="146"/>
        <end position="165"/>
    </location>
</feature>